<keyword evidence="1" id="KW-0472">Membrane</keyword>
<dbReference type="PANTHER" id="PTHR30354">
    <property type="entry name" value="GNT FAMILY GLUCONATE TRANSPORTER"/>
    <property type="match status" value="1"/>
</dbReference>
<dbReference type="Pfam" id="PF02447">
    <property type="entry name" value="GntP_permease"/>
    <property type="match status" value="1"/>
</dbReference>
<dbReference type="AlphaFoldDB" id="A0A430A855"/>
<dbReference type="PANTHER" id="PTHR30354:SF11">
    <property type="entry name" value="PERMEASE"/>
    <property type="match status" value="1"/>
</dbReference>
<keyword evidence="1" id="KW-1133">Transmembrane helix</keyword>
<feature type="transmembrane region" description="Helical" evidence="1">
    <location>
        <begin position="29"/>
        <end position="46"/>
    </location>
</feature>
<evidence type="ECO:0000313" key="2">
    <source>
        <dbReference type="EMBL" id="RSU03257.1"/>
    </source>
</evidence>
<feature type="transmembrane region" description="Helical" evidence="1">
    <location>
        <begin position="271"/>
        <end position="293"/>
    </location>
</feature>
<feature type="transmembrane region" description="Helical" evidence="1">
    <location>
        <begin position="176"/>
        <end position="197"/>
    </location>
</feature>
<evidence type="ECO:0000256" key="1">
    <source>
        <dbReference type="SAM" id="Phobius"/>
    </source>
</evidence>
<dbReference type="InterPro" id="IPR003474">
    <property type="entry name" value="Glcn_transporter"/>
</dbReference>
<organism evidence="2 3">
    <name type="scientific">Vagococcus fessus</name>
    <dbReference type="NCBI Taxonomy" id="120370"/>
    <lineage>
        <taxon>Bacteria</taxon>
        <taxon>Bacillati</taxon>
        <taxon>Bacillota</taxon>
        <taxon>Bacilli</taxon>
        <taxon>Lactobacillales</taxon>
        <taxon>Enterococcaceae</taxon>
        <taxon>Vagococcus</taxon>
    </lineage>
</organism>
<proteinExistence type="predicted"/>
<keyword evidence="3" id="KW-1185">Reference proteome</keyword>
<feature type="transmembrane region" description="Helical" evidence="1">
    <location>
        <begin position="7"/>
        <end position="23"/>
    </location>
</feature>
<feature type="transmembrane region" description="Helical" evidence="1">
    <location>
        <begin position="236"/>
        <end position="259"/>
    </location>
</feature>
<dbReference type="RefSeq" id="WP_126831467.1">
    <property type="nucleotide sequence ID" value="NZ_CBCRYB010000010.1"/>
</dbReference>
<protein>
    <submittedName>
        <fullName evidence="2">Gluconate permease</fullName>
    </submittedName>
</protein>
<dbReference type="GO" id="GO:0015128">
    <property type="term" value="F:gluconate transmembrane transporter activity"/>
    <property type="evidence" value="ECO:0007669"/>
    <property type="project" value="InterPro"/>
</dbReference>
<feature type="transmembrane region" description="Helical" evidence="1">
    <location>
        <begin position="103"/>
        <end position="127"/>
    </location>
</feature>
<gene>
    <name evidence="2" type="ORF">CBF31_05950</name>
</gene>
<keyword evidence="1" id="KW-0812">Transmembrane</keyword>
<feature type="transmembrane region" description="Helical" evidence="1">
    <location>
        <begin position="58"/>
        <end position="80"/>
    </location>
</feature>
<sequence length="453" mass="47617">MSHTTQVLVALGISLVVLIFLLIKTRLNPFLALLIGAVLTGVLGGMNPVDVAEAVKTGFGNTMASLGILIGFGVMIGKILEVSGAAKSMGNSFLKLMGEGREVIALVITGFLTSLAIFCIPAFLILFPLAKDISRRTGISINTLGIALAGGCLWSHELVPPATGPIGGAGIFNADIAQTMMWGFVFGLPMVIGVVIYSKWIGKKYYRYVGQDGVSFETDKSKVVRRKLDEEEIEEGPAAIFAIIPIIVPVLLILINAILGTLHYKGSLSPVIGFFGSPIIALGIGLLLAVYLLNRHVAKKEAIGIMDDGIASGSKILMLIGTGGALGNVVNQSGVGEVIANAVARTSLPAIMIPFIIATLIRAIQGSGTVAILTTASITAPIMQTLGVDPVQANMAACIGAMFFSYFNDGYFWTITESIGATQTKEQIMSWSVPTTICWAIGGIELLLVGMIF</sequence>
<name>A0A430A855_9ENTE</name>
<dbReference type="Proteomes" id="UP000287101">
    <property type="component" value="Unassembled WGS sequence"/>
</dbReference>
<evidence type="ECO:0000313" key="3">
    <source>
        <dbReference type="Proteomes" id="UP000287101"/>
    </source>
</evidence>
<dbReference type="EMBL" id="NGJY01000002">
    <property type="protein sequence ID" value="RSU03257.1"/>
    <property type="molecule type" value="Genomic_DNA"/>
</dbReference>
<accession>A0A430A855</accession>
<reference evidence="2 3" key="1">
    <citation type="submission" date="2017-05" db="EMBL/GenBank/DDBJ databases">
        <title>Vagococcus spp. assemblies.</title>
        <authorList>
            <person name="Gulvik C.A."/>
        </authorList>
    </citation>
    <scope>NUCLEOTIDE SEQUENCE [LARGE SCALE GENOMIC DNA]</scope>
    <source>
        <strain evidence="2 3">CCUG 41755</strain>
    </source>
</reference>
<comment type="caution">
    <text evidence="2">The sequence shown here is derived from an EMBL/GenBank/DDBJ whole genome shotgun (WGS) entry which is preliminary data.</text>
</comment>
<dbReference type="GO" id="GO:0005886">
    <property type="term" value="C:plasma membrane"/>
    <property type="evidence" value="ECO:0007669"/>
    <property type="project" value="TreeGrafter"/>
</dbReference>
<dbReference type="OrthoDB" id="9787129at2"/>